<evidence type="ECO:0000256" key="1">
    <source>
        <dbReference type="SAM" id="MobiDB-lite"/>
    </source>
</evidence>
<gene>
    <name evidence="2" type="ORF">ACFSBX_05970</name>
</gene>
<protein>
    <submittedName>
        <fullName evidence="2">Uncharacterized protein</fullName>
    </submittedName>
</protein>
<dbReference type="AlphaFoldDB" id="A0ABD6CMW7"/>
<evidence type="ECO:0000313" key="3">
    <source>
        <dbReference type="Proteomes" id="UP001597085"/>
    </source>
</evidence>
<feature type="region of interest" description="Disordered" evidence="1">
    <location>
        <begin position="1"/>
        <end position="22"/>
    </location>
</feature>
<dbReference type="InterPro" id="IPR055975">
    <property type="entry name" value="DUF7553"/>
</dbReference>
<keyword evidence="3" id="KW-1185">Reference proteome</keyword>
<dbReference type="Proteomes" id="UP001597085">
    <property type="component" value="Unassembled WGS sequence"/>
</dbReference>
<sequence length="89" mass="9729">MSHELLETASQRLRDASEAAEGDVQRRIYEQSDALATLAARDRKPDHGRLARHMNALAELAEATDGTAHEAVVDARSTLSEFREGVEGV</sequence>
<comment type="caution">
    <text evidence="2">The sequence shown here is derived from an EMBL/GenBank/DDBJ whole genome shotgun (WGS) entry which is preliminary data.</text>
</comment>
<proteinExistence type="predicted"/>
<evidence type="ECO:0000313" key="2">
    <source>
        <dbReference type="EMBL" id="MFD1598500.1"/>
    </source>
</evidence>
<dbReference type="RefSeq" id="WP_256419736.1">
    <property type="nucleotide sequence ID" value="NZ_JANHDI010000001.1"/>
</dbReference>
<dbReference type="Pfam" id="PF24430">
    <property type="entry name" value="DUF7553"/>
    <property type="match status" value="1"/>
</dbReference>
<accession>A0ABD6CMW7</accession>
<name>A0ABD6CMW7_9EURY</name>
<dbReference type="EMBL" id="JBHUDK010000005">
    <property type="protein sequence ID" value="MFD1598500.1"/>
    <property type="molecule type" value="Genomic_DNA"/>
</dbReference>
<organism evidence="2 3">
    <name type="scientific">Halobellus rarus</name>
    <dbReference type="NCBI Taxonomy" id="1126237"/>
    <lineage>
        <taxon>Archaea</taxon>
        <taxon>Methanobacteriati</taxon>
        <taxon>Methanobacteriota</taxon>
        <taxon>Stenosarchaea group</taxon>
        <taxon>Halobacteria</taxon>
        <taxon>Halobacteriales</taxon>
        <taxon>Haloferacaceae</taxon>
        <taxon>Halobellus</taxon>
    </lineage>
</organism>
<reference evidence="2 3" key="1">
    <citation type="journal article" date="2019" name="Int. J. Syst. Evol. Microbiol.">
        <title>The Global Catalogue of Microorganisms (GCM) 10K type strain sequencing project: providing services to taxonomists for standard genome sequencing and annotation.</title>
        <authorList>
            <consortium name="The Broad Institute Genomics Platform"/>
            <consortium name="The Broad Institute Genome Sequencing Center for Infectious Disease"/>
            <person name="Wu L."/>
            <person name="Ma J."/>
        </authorList>
    </citation>
    <scope>NUCLEOTIDE SEQUENCE [LARGE SCALE GENOMIC DNA]</scope>
    <source>
        <strain evidence="2 3">CGMCC 1.12121</strain>
    </source>
</reference>